<feature type="domain" description="CP-type G" evidence="5">
    <location>
        <begin position="64"/>
        <end position="227"/>
    </location>
</feature>
<evidence type="ECO:0000259" key="4">
    <source>
        <dbReference type="PROSITE" id="PS50936"/>
    </source>
</evidence>
<dbReference type="PANTHER" id="PTHR32120">
    <property type="entry name" value="SMALL RIBOSOMAL SUBUNIT BIOGENESIS GTPASE RSGA"/>
    <property type="match status" value="1"/>
</dbReference>
<dbReference type="CDD" id="cd01854">
    <property type="entry name" value="YjeQ_EngC"/>
    <property type="match status" value="1"/>
</dbReference>
<dbReference type="AlphaFoldDB" id="A0A3P3ZPS7"/>
<keyword evidence="2" id="KW-0342">GTP-binding</keyword>
<protein>
    <submittedName>
        <fullName evidence="6">Small ribosomal subunit biogenesis GTPase RsgA</fullName>
        <ecNumber evidence="6">3.6.1.-</ecNumber>
    </submittedName>
</protein>
<organism evidence="6">
    <name type="scientific">mine drainage metagenome</name>
    <dbReference type="NCBI Taxonomy" id="410659"/>
    <lineage>
        <taxon>unclassified sequences</taxon>
        <taxon>metagenomes</taxon>
        <taxon>ecological metagenomes</taxon>
    </lineage>
</organism>
<dbReference type="InterPro" id="IPR012340">
    <property type="entry name" value="NA-bd_OB-fold"/>
</dbReference>
<dbReference type="SUPFAM" id="SSF50249">
    <property type="entry name" value="Nucleic acid-binding proteins"/>
    <property type="match status" value="1"/>
</dbReference>
<dbReference type="Gene3D" id="3.40.50.300">
    <property type="entry name" value="P-loop containing nucleotide triphosphate hydrolases"/>
    <property type="match status" value="1"/>
</dbReference>
<sequence>MSTSSLAGWVRGVFGHHYEVVDDQAQTWSCVRRGKQHDVACSDRVRFTPTSVTQGVIEEIESRTTLFWRADGKREKFLAANVDQVLIVSAGEPTPFPDLISRCLVAAEANRVDVCLLLNKTDLGPATATWRATLSHFESLGYPLLEISARTTADRLRPTLAGRHSLLVGQSGMGKSTLLNALIPEAQAATQRISLALDSGRHTTTATRAYPLTEGGWLIDSPGVQSFGLTYLDPADLVAFFPEFSPLQGHCRFPDCHHRQEPDCALRDYVAGHPLRALRLTTLLTLQQENAPRRSTPTQQRRRQPRTHSPEDDGSPD</sequence>
<evidence type="ECO:0000313" key="6">
    <source>
        <dbReference type="EMBL" id="VAY88881.1"/>
    </source>
</evidence>
<dbReference type="Gene3D" id="2.40.50.140">
    <property type="entry name" value="Nucleic acid-binding proteins"/>
    <property type="match status" value="1"/>
</dbReference>
<name>A0A3P3ZPS7_9ZZZZ</name>
<accession>A0A3P3ZPS7</accession>
<dbReference type="InterPro" id="IPR004881">
    <property type="entry name" value="Ribosome_biogen_GTPase_RsgA"/>
</dbReference>
<proteinExistence type="inferred from homology"/>
<dbReference type="Gene3D" id="1.10.40.50">
    <property type="entry name" value="Probable gtpase engc, domain 3"/>
    <property type="match status" value="1"/>
</dbReference>
<evidence type="ECO:0000256" key="3">
    <source>
        <dbReference type="SAM" id="MobiDB-lite"/>
    </source>
</evidence>
<dbReference type="EC" id="3.6.1.-" evidence="6"/>
<dbReference type="InterPro" id="IPR010914">
    <property type="entry name" value="RsgA_GTPase_dom"/>
</dbReference>
<dbReference type="SUPFAM" id="SSF52540">
    <property type="entry name" value="P-loop containing nucleoside triphosphate hydrolases"/>
    <property type="match status" value="1"/>
</dbReference>
<dbReference type="GO" id="GO:0005525">
    <property type="term" value="F:GTP binding"/>
    <property type="evidence" value="ECO:0007669"/>
    <property type="project" value="UniProtKB-KW"/>
</dbReference>
<feature type="region of interest" description="Disordered" evidence="3">
    <location>
        <begin position="286"/>
        <end position="317"/>
    </location>
</feature>
<dbReference type="PROSITE" id="PS50936">
    <property type="entry name" value="ENGC_GTPASE"/>
    <property type="match status" value="1"/>
</dbReference>
<dbReference type="HAMAP" id="MF_01820">
    <property type="entry name" value="GTPase_RsgA"/>
    <property type="match status" value="1"/>
</dbReference>
<evidence type="ECO:0000256" key="1">
    <source>
        <dbReference type="ARBA" id="ARBA00022741"/>
    </source>
</evidence>
<keyword evidence="1" id="KW-0547">Nucleotide-binding</keyword>
<evidence type="ECO:0000259" key="5">
    <source>
        <dbReference type="PROSITE" id="PS51721"/>
    </source>
</evidence>
<dbReference type="Pfam" id="PF03193">
    <property type="entry name" value="RsgA_GTPase"/>
    <property type="match status" value="1"/>
</dbReference>
<reference evidence="6" key="1">
    <citation type="submission" date="2018-10" db="EMBL/GenBank/DDBJ databases">
        <authorList>
            <person name="Plewniak F."/>
        </authorList>
    </citation>
    <scope>NUCLEOTIDE SEQUENCE</scope>
</reference>
<dbReference type="EMBL" id="UOYP01000366">
    <property type="protein sequence ID" value="VAY88881.1"/>
    <property type="molecule type" value="Genomic_DNA"/>
</dbReference>
<dbReference type="PROSITE" id="PS51721">
    <property type="entry name" value="G_CP"/>
    <property type="match status" value="1"/>
</dbReference>
<feature type="domain" description="EngC GTPase" evidence="4">
    <location>
        <begin position="80"/>
        <end position="225"/>
    </location>
</feature>
<dbReference type="InterPro" id="IPR027417">
    <property type="entry name" value="P-loop_NTPase"/>
</dbReference>
<dbReference type="NCBIfam" id="TIGR00157">
    <property type="entry name" value="ribosome small subunit-dependent GTPase A"/>
    <property type="match status" value="1"/>
</dbReference>
<gene>
    <name evidence="6" type="primary">rsgA</name>
    <name evidence="6" type="ORF">CARN8_4280009</name>
</gene>
<dbReference type="GO" id="GO:0003924">
    <property type="term" value="F:GTPase activity"/>
    <property type="evidence" value="ECO:0007669"/>
    <property type="project" value="InterPro"/>
</dbReference>
<dbReference type="PANTHER" id="PTHR32120:SF11">
    <property type="entry name" value="SMALL RIBOSOMAL SUBUNIT BIOGENESIS GTPASE RSGA 1, MITOCHONDRIAL-RELATED"/>
    <property type="match status" value="1"/>
</dbReference>
<keyword evidence="6" id="KW-0378">Hydrolase</keyword>
<evidence type="ECO:0000256" key="2">
    <source>
        <dbReference type="ARBA" id="ARBA00023134"/>
    </source>
</evidence>
<dbReference type="InterPro" id="IPR030378">
    <property type="entry name" value="G_CP_dom"/>
</dbReference>